<name>A0A843XHM9_COLES</name>
<gene>
    <name evidence="3" type="ORF">Taro_051844</name>
</gene>
<feature type="chain" id="PRO_5032383637" description="Thaumatin-like protein 1" evidence="2">
    <location>
        <begin position="21"/>
        <end position="306"/>
    </location>
</feature>
<dbReference type="InterPro" id="IPR017949">
    <property type="entry name" value="Thaumatin_CS"/>
</dbReference>
<dbReference type="FunFam" id="2.60.110.10:FF:000001">
    <property type="entry name" value="THAUMATIN-LIKE PROTEIN 1"/>
    <property type="match status" value="1"/>
</dbReference>
<dbReference type="AlphaFoldDB" id="A0A843XHM9"/>
<dbReference type="PANTHER" id="PTHR31048">
    <property type="entry name" value="OS03G0233200 PROTEIN"/>
    <property type="match status" value="1"/>
</dbReference>
<dbReference type="Proteomes" id="UP000652761">
    <property type="component" value="Unassembled WGS sequence"/>
</dbReference>
<feature type="disulfide bond" evidence="1">
    <location>
        <begin position="245"/>
        <end position="254"/>
    </location>
</feature>
<dbReference type="SUPFAM" id="SSF49870">
    <property type="entry name" value="Osmotin, thaumatin-like protein"/>
    <property type="match status" value="1"/>
</dbReference>
<keyword evidence="4" id="KW-1185">Reference proteome</keyword>
<dbReference type="PIRSF" id="PIRSF002703">
    <property type="entry name" value="Thaumatin"/>
    <property type="match status" value="1"/>
</dbReference>
<dbReference type="PROSITE" id="PS00316">
    <property type="entry name" value="THAUMATIN_1"/>
    <property type="match status" value="1"/>
</dbReference>
<accession>A0A843XHM9</accession>
<feature type="disulfide bond" evidence="1">
    <location>
        <begin position="93"/>
        <end position="305"/>
    </location>
</feature>
<protein>
    <recommendedName>
        <fullName evidence="5">Thaumatin-like protein 1</fullName>
    </recommendedName>
</protein>
<reference evidence="3" key="1">
    <citation type="submission" date="2017-07" db="EMBL/GenBank/DDBJ databases">
        <title>Taro Niue Genome Assembly and Annotation.</title>
        <authorList>
            <person name="Atibalentja N."/>
            <person name="Keating K."/>
            <person name="Fields C.J."/>
        </authorList>
    </citation>
    <scope>NUCLEOTIDE SEQUENCE</scope>
    <source>
        <strain evidence="3">Niue_2</strain>
        <tissue evidence="3">Leaf</tissue>
    </source>
</reference>
<evidence type="ECO:0008006" key="5">
    <source>
        <dbReference type="Google" id="ProtNLM"/>
    </source>
</evidence>
<dbReference type="CDD" id="cd09218">
    <property type="entry name" value="TLP-PA"/>
    <property type="match status" value="1"/>
</dbReference>
<feature type="disulfide bond" evidence="1">
    <location>
        <begin position="211"/>
        <end position="295"/>
    </location>
</feature>
<comment type="caution">
    <text evidence="3">The sequence shown here is derived from an EMBL/GenBank/DDBJ whole genome shotgun (WGS) entry which is preliminary data.</text>
</comment>
<feature type="disulfide bond" evidence="1">
    <location>
        <begin position="156"/>
        <end position="163"/>
    </location>
</feature>
<dbReference type="SMART" id="SM00205">
    <property type="entry name" value="THN"/>
    <property type="match status" value="1"/>
</dbReference>
<feature type="disulfide bond" evidence="1">
    <location>
        <begin position="141"/>
        <end position="151"/>
    </location>
</feature>
<evidence type="ECO:0000256" key="1">
    <source>
        <dbReference type="PIRSR" id="PIRSR002703-1"/>
    </source>
</evidence>
<evidence type="ECO:0000313" key="3">
    <source>
        <dbReference type="EMBL" id="MQM18846.1"/>
    </source>
</evidence>
<evidence type="ECO:0000313" key="4">
    <source>
        <dbReference type="Proteomes" id="UP000652761"/>
    </source>
</evidence>
<dbReference type="PROSITE" id="PS51367">
    <property type="entry name" value="THAUMATIN_2"/>
    <property type="match status" value="1"/>
</dbReference>
<feature type="disulfide bond" evidence="1">
    <location>
        <begin position="216"/>
        <end position="278"/>
    </location>
</feature>
<keyword evidence="1" id="KW-1015">Disulfide bond</keyword>
<keyword evidence="2" id="KW-0732">Signal</keyword>
<proteinExistence type="predicted"/>
<dbReference type="OrthoDB" id="2020591at2759"/>
<dbReference type="InterPro" id="IPR001938">
    <property type="entry name" value="Thaumatin"/>
</dbReference>
<dbReference type="Gene3D" id="2.60.110.10">
    <property type="entry name" value="Thaumatin"/>
    <property type="match status" value="1"/>
</dbReference>
<dbReference type="PRINTS" id="PR00347">
    <property type="entry name" value="THAUMATIN"/>
</dbReference>
<dbReference type="InterPro" id="IPR037176">
    <property type="entry name" value="Osmotin/thaumatin-like_sf"/>
</dbReference>
<evidence type="ECO:0000256" key="2">
    <source>
        <dbReference type="SAM" id="SignalP"/>
    </source>
</evidence>
<dbReference type="EMBL" id="NMUH01008478">
    <property type="protein sequence ID" value="MQM18846.1"/>
    <property type="molecule type" value="Genomic_DNA"/>
</dbReference>
<feature type="disulfide bond" evidence="1">
    <location>
        <begin position="255"/>
        <end position="265"/>
    </location>
</feature>
<organism evidence="3 4">
    <name type="scientific">Colocasia esculenta</name>
    <name type="common">Wild taro</name>
    <name type="synonym">Arum esculentum</name>
    <dbReference type="NCBI Taxonomy" id="4460"/>
    <lineage>
        <taxon>Eukaryota</taxon>
        <taxon>Viridiplantae</taxon>
        <taxon>Streptophyta</taxon>
        <taxon>Embryophyta</taxon>
        <taxon>Tracheophyta</taxon>
        <taxon>Spermatophyta</taxon>
        <taxon>Magnoliopsida</taxon>
        <taxon>Liliopsida</taxon>
        <taxon>Araceae</taxon>
        <taxon>Aroideae</taxon>
        <taxon>Colocasieae</taxon>
        <taxon>Colocasia</taxon>
    </lineage>
</organism>
<dbReference type="Pfam" id="PF00314">
    <property type="entry name" value="Thaumatin"/>
    <property type="match status" value="1"/>
</dbReference>
<feature type="disulfide bond" evidence="1">
    <location>
        <begin position="224"/>
        <end position="241"/>
    </location>
</feature>
<feature type="signal peptide" evidence="2">
    <location>
        <begin position="1"/>
        <end position="20"/>
    </location>
</feature>
<feature type="non-terminal residue" evidence="3">
    <location>
        <position position="1"/>
    </location>
</feature>
<sequence>LPINYAVLGFVAFWCKWVEAANRHNPWQEPCSRSSFPSASSSEVSNLLFSFKTPLPGKDEPSRMVLIRVLADDALFLGLKGAQGVKFGFLNKCPYTVWAGTLSGAGSSPLAQTGFELASGASANLIAPAAWSGRFWGRTNCAADASGLFKCGTADCGSGRLDCNGAGAAPPATLLELTLGTNGGQDFYDVSLVDGYNLPASLAPQGGQGSCAAASCPTDVNRVCPRELQAVGSDGTTVVACKSACEAFGDPKYCCTGDYGNPTACKPTGYSQVFKNSCPLAYSYAYDDATSTFTCTGADYLVTFCP</sequence>